<dbReference type="InterPro" id="IPR011704">
    <property type="entry name" value="ATPase_dyneun-rel_AAA"/>
</dbReference>
<dbReference type="GO" id="GO:0016887">
    <property type="term" value="F:ATP hydrolysis activity"/>
    <property type="evidence" value="ECO:0007669"/>
    <property type="project" value="InterPro"/>
</dbReference>
<sequence length="222" mass="24854">MREKYALRQDMFLIGDPGSMRRRLAYHFCLVEGLQPELLTITRDTVEADLRQRREFGKNGQTIYVDSAVVRAAIMGRVLILDGIEKAERNVLPTINNLLENREMVLDDGRCLVSPTKYDKLAKSLGEVEVAARNLVRVSPRFIVVALGLPVPPCVGHPLDPPLRRLLTSHHKVNCFQKAASLQDFVNAIAHSPEIPLLPTDAVTNLQEIYTSTGDVYQAISR</sequence>
<organism evidence="2 3">
    <name type="scientific">Perkinsus olseni</name>
    <name type="common">Perkinsus atlanticus</name>
    <dbReference type="NCBI Taxonomy" id="32597"/>
    <lineage>
        <taxon>Eukaryota</taxon>
        <taxon>Sar</taxon>
        <taxon>Alveolata</taxon>
        <taxon>Perkinsozoa</taxon>
        <taxon>Perkinsea</taxon>
        <taxon>Perkinsida</taxon>
        <taxon>Perkinsidae</taxon>
        <taxon>Perkinsus</taxon>
    </lineage>
</organism>
<name>A0A7J6P676_PEROL</name>
<dbReference type="InterPro" id="IPR039891">
    <property type="entry name" value="VWA8"/>
</dbReference>
<evidence type="ECO:0000259" key="1">
    <source>
        <dbReference type="Pfam" id="PF07728"/>
    </source>
</evidence>
<dbReference type="AlphaFoldDB" id="A0A7J6P676"/>
<dbReference type="Pfam" id="PF07728">
    <property type="entry name" value="AAA_5"/>
    <property type="match status" value="1"/>
</dbReference>
<gene>
    <name evidence="2" type="primary">VWA8_2</name>
    <name evidence="2" type="ORF">FOZ63_003831</name>
</gene>
<dbReference type="Proteomes" id="UP000553632">
    <property type="component" value="Unassembled WGS sequence"/>
</dbReference>
<proteinExistence type="predicted"/>
<dbReference type="SUPFAM" id="SSF52540">
    <property type="entry name" value="P-loop containing nucleoside triphosphate hydrolases"/>
    <property type="match status" value="1"/>
</dbReference>
<keyword evidence="3" id="KW-1185">Reference proteome</keyword>
<evidence type="ECO:0000313" key="2">
    <source>
        <dbReference type="EMBL" id="KAF4690861.1"/>
    </source>
</evidence>
<reference evidence="2 3" key="1">
    <citation type="submission" date="2020-04" db="EMBL/GenBank/DDBJ databases">
        <title>Perkinsus olseni comparative genomics.</title>
        <authorList>
            <person name="Bogema D.R."/>
        </authorList>
    </citation>
    <scope>NUCLEOTIDE SEQUENCE [LARGE SCALE GENOMIC DNA]</scope>
    <source>
        <strain evidence="2 3">ATCC PRA-207</strain>
    </source>
</reference>
<dbReference type="GO" id="GO:0005524">
    <property type="term" value="F:ATP binding"/>
    <property type="evidence" value="ECO:0007669"/>
    <property type="project" value="InterPro"/>
</dbReference>
<dbReference type="InterPro" id="IPR027417">
    <property type="entry name" value="P-loop_NTPase"/>
</dbReference>
<comment type="caution">
    <text evidence="2">The sequence shown here is derived from an EMBL/GenBank/DDBJ whole genome shotgun (WGS) entry which is preliminary data.</text>
</comment>
<feature type="domain" description="ATPase dynein-related AAA" evidence="1">
    <location>
        <begin position="10"/>
        <end position="166"/>
    </location>
</feature>
<dbReference type="PANTHER" id="PTHR21610">
    <property type="entry name" value="VON WILLEBRAND FACTOR A DOMAIN-CONTAINING PROTEIN 8"/>
    <property type="match status" value="1"/>
</dbReference>
<dbReference type="Gene3D" id="3.40.50.300">
    <property type="entry name" value="P-loop containing nucleotide triphosphate hydrolases"/>
    <property type="match status" value="1"/>
</dbReference>
<dbReference type="GO" id="GO:0005737">
    <property type="term" value="C:cytoplasm"/>
    <property type="evidence" value="ECO:0007669"/>
    <property type="project" value="TreeGrafter"/>
</dbReference>
<accession>A0A7J6P676</accession>
<dbReference type="PANTHER" id="PTHR21610:SF9">
    <property type="entry name" value="VON WILLEBRAND FACTOR A DOMAIN-CONTAINING PROTEIN 8"/>
    <property type="match status" value="1"/>
</dbReference>
<protein>
    <submittedName>
        <fullName evidence="2">von Willebrand factor A domain-containing protein 8</fullName>
    </submittedName>
</protein>
<evidence type="ECO:0000313" key="3">
    <source>
        <dbReference type="Proteomes" id="UP000553632"/>
    </source>
</evidence>
<dbReference type="EMBL" id="JABANO010039666">
    <property type="protein sequence ID" value="KAF4690861.1"/>
    <property type="molecule type" value="Genomic_DNA"/>
</dbReference>